<dbReference type="Pfam" id="PF03188">
    <property type="entry name" value="Cytochrom_B561"/>
    <property type="match status" value="1"/>
</dbReference>
<name>A0A5C3KTN1_COPMA</name>
<evidence type="ECO:0000256" key="1">
    <source>
        <dbReference type="ARBA" id="ARBA00004370"/>
    </source>
</evidence>
<evidence type="ECO:0000256" key="5">
    <source>
        <dbReference type="ARBA" id="ARBA00022989"/>
    </source>
</evidence>
<evidence type="ECO:0000256" key="7">
    <source>
        <dbReference type="SAM" id="Phobius"/>
    </source>
</evidence>
<evidence type="ECO:0000256" key="4">
    <source>
        <dbReference type="ARBA" id="ARBA00022982"/>
    </source>
</evidence>
<feature type="transmembrane region" description="Helical" evidence="7">
    <location>
        <begin position="152"/>
        <end position="169"/>
    </location>
</feature>
<dbReference type="Proteomes" id="UP000307440">
    <property type="component" value="Unassembled WGS sequence"/>
</dbReference>
<dbReference type="GO" id="GO:0016020">
    <property type="term" value="C:membrane"/>
    <property type="evidence" value="ECO:0007669"/>
    <property type="project" value="UniProtKB-SubCell"/>
</dbReference>
<dbReference type="InterPro" id="IPR006593">
    <property type="entry name" value="Cyt_b561/ferric_Rdtase_TM"/>
</dbReference>
<feature type="transmembrane region" description="Helical" evidence="7">
    <location>
        <begin position="189"/>
        <end position="206"/>
    </location>
</feature>
<feature type="transmembrane region" description="Helical" evidence="7">
    <location>
        <begin position="114"/>
        <end position="132"/>
    </location>
</feature>
<protein>
    <recommendedName>
        <fullName evidence="8">Cytochrome b561 domain-containing protein</fullName>
    </recommendedName>
</protein>
<evidence type="ECO:0000256" key="2">
    <source>
        <dbReference type="ARBA" id="ARBA00022448"/>
    </source>
</evidence>
<gene>
    <name evidence="9" type="ORF">FA15DRAFT_757122</name>
</gene>
<feature type="transmembrane region" description="Helical" evidence="7">
    <location>
        <begin position="226"/>
        <end position="249"/>
    </location>
</feature>
<proteinExistence type="predicted"/>
<feature type="transmembrane region" description="Helical" evidence="7">
    <location>
        <begin position="81"/>
        <end position="102"/>
    </location>
</feature>
<keyword evidence="2" id="KW-0813">Transport</keyword>
<evidence type="ECO:0000259" key="8">
    <source>
        <dbReference type="Pfam" id="PF03188"/>
    </source>
</evidence>
<dbReference type="OrthoDB" id="432881at2759"/>
<accession>A0A5C3KTN1</accession>
<evidence type="ECO:0000256" key="6">
    <source>
        <dbReference type="ARBA" id="ARBA00023136"/>
    </source>
</evidence>
<evidence type="ECO:0000256" key="3">
    <source>
        <dbReference type="ARBA" id="ARBA00022692"/>
    </source>
</evidence>
<sequence>MSTNWQHSPIGYTSISPSSPDTAVRALTQMAKYDEHQEKGCIGHETQALLPNPEAKHEPNEKRDGSQCTVTTARYLDIPRLTALIPIAILAATTWVAVMGHGTLKFGWFTLHPLLQAFSLFQFAYSLVGLYYPPPEGHKNPLMPTLDLPQWALAFPATLVAGTVIVWFHKHQQGAEHGITWHGVFGYTYTVWMVFQGLWGASSMLFKDNLHGGGPKAKLFWKYHNLSGYILFPAGLLTAFLGAGWSTWAKDNISFLVRAGYVVMPLLSAAGFYFLWAREQKKSHS</sequence>
<organism evidence="9 10">
    <name type="scientific">Coprinopsis marcescibilis</name>
    <name type="common">Agaric fungus</name>
    <name type="synonym">Psathyrella marcescibilis</name>
    <dbReference type="NCBI Taxonomy" id="230819"/>
    <lineage>
        <taxon>Eukaryota</taxon>
        <taxon>Fungi</taxon>
        <taxon>Dikarya</taxon>
        <taxon>Basidiomycota</taxon>
        <taxon>Agaricomycotina</taxon>
        <taxon>Agaricomycetes</taxon>
        <taxon>Agaricomycetidae</taxon>
        <taxon>Agaricales</taxon>
        <taxon>Agaricineae</taxon>
        <taxon>Psathyrellaceae</taxon>
        <taxon>Coprinopsis</taxon>
    </lineage>
</organism>
<keyword evidence="6 7" id="KW-0472">Membrane</keyword>
<feature type="domain" description="Cytochrome b561" evidence="8">
    <location>
        <begin position="158"/>
        <end position="245"/>
    </location>
</feature>
<dbReference type="AlphaFoldDB" id="A0A5C3KTN1"/>
<keyword evidence="4" id="KW-0249">Electron transport</keyword>
<dbReference type="EMBL" id="ML210215">
    <property type="protein sequence ID" value="TFK23627.1"/>
    <property type="molecule type" value="Genomic_DNA"/>
</dbReference>
<comment type="subcellular location">
    <subcellularLocation>
        <location evidence="1">Membrane</location>
    </subcellularLocation>
</comment>
<reference evidence="9 10" key="1">
    <citation type="journal article" date="2019" name="Nat. Ecol. Evol.">
        <title>Megaphylogeny resolves global patterns of mushroom evolution.</title>
        <authorList>
            <person name="Varga T."/>
            <person name="Krizsan K."/>
            <person name="Foldi C."/>
            <person name="Dima B."/>
            <person name="Sanchez-Garcia M."/>
            <person name="Sanchez-Ramirez S."/>
            <person name="Szollosi G.J."/>
            <person name="Szarkandi J.G."/>
            <person name="Papp V."/>
            <person name="Albert L."/>
            <person name="Andreopoulos W."/>
            <person name="Angelini C."/>
            <person name="Antonin V."/>
            <person name="Barry K.W."/>
            <person name="Bougher N.L."/>
            <person name="Buchanan P."/>
            <person name="Buyck B."/>
            <person name="Bense V."/>
            <person name="Catcheside P."/>
            <person name="Chovatia M."/>
            <person name="Cooper J."/>
            <person name="Damon W."/>
            <person name="Desjardin D."/>
            <person name="Finy P."/>
            <person name="Geml J."/>
            <person name="Haridas S."/>
            <person name="Hughes K."/>
            <person name="Justo A."/>
            <person name="Karasinski D."/>
            <person name="Kautmanova I."/>
            <person name="Kiss B."/>
            <person name="Kocsube S."/>
            <person name="Kotiranta H."/>
            <person name="LaButti K.M."/>
            <person name="Lechner B.E."/>
            <person name="Liimatainen K."/>
            <person name="Lipzen A."/>
            <person name="Lukacs Z."/>
            <person name="Mihaltcheva S."/>
            <person name="Morgado L.N."/>
            <person name="Niskanen T."/>
            <person name="Noordeloos M.E."/>
            <person name="Ohm R.A."/>
            <person name="Ortiz-Santana B."/>
            <person name="Ovrebo C."/>
            <person name="Racz N."/>
            <person name="Riley R."/>
            <person name="Savchenko A."/>
            <person name="Shiryaev A."/>
            <person name="Soop K."/>
            <person name="Spirin V."/>
            <person name="Szebenyi C."/>
            <person name="Tomsovsky M."/>
            <person name="Tulloss R.E."/>
            <person name="Uehling J."/>
            <person name="Grigoriev I.V."/>
            <person name="Vagvolgyi C."/>
            <person name="Papp T."/>
            <person name="Martin F.M."/>
            <person name="Miettinen O."/>
            <person name="Hibbett D.S."/>
            <person name="Nagy L.G."/>
        </authorList>
    </citation>
    <scope>NUCLEOTIDE SEQUENCE [LARGE SCALE GENOMIC DNA]</scope>
    <source>
        <strain evidence="9 10">CBS 121175</strain>
    </source>
</reference>
<keyword evidence="3 7" id="KW-0812">Transmembrane</keyword>
<keyword evidence="10" id="KW-1185">Reference proteome</keyword>
<evidence type="ECO:0000313" key="10">
    <source>
        <dbReference type="Proteomes" id="UP000307440"/>
    </source>
</evidence>
<dbReference type="Gene3D" id="1.20.120.1770">
    <property type="match status" value="1"/>
</dbReference>
<feature type="transmembrane region" description="Helical" evidence="7">
    <location>
        <begin position="255"/>
        <end position="276"/>
    </location>
</feature>
<keyword evidence="5 7" id="KW-1133">Transmembrane helix</keyword>
<evidence type="ECO:0000313" key="9">
    <source>
        <dbReference type="EMBL" id="TFK23627.1"/>
    </source>
</evidence>